<dbReference type="SUPFAM" id="SSF54452">
    <property type="entry name" value="MHC antigen-recognition domain"/>
    <property type="match status" value="1"/>
</dbReference>
<evidence type="ECO:0000256" key="1">
    <source>
        <dbReference type="ARBA" id="ARBA00023180"/>
    </source>
</evidence>
<dbReference type="Proteomes" id="UP000261580">
    <property type="component" value="Unassembled WGS sequence"/>
</dbReference>
<dbReference type="GO" id="GO:0009897">
    <property type="term" value="C:external side of plasma membrane"/>
    <property type="evidence" value="ECO:0007669"/>
    <property type="project" value="TreeGrafter"/>
</dbReference>
<keyword evidence="2" id="KW-0732">Signal</keyword>
<evidence type="ECO:0000313" key="4">
    <source>
        <dbReference type="Ensembl" id="ENSNBRP00000018576.1"/>
    </source>
</evidence>
<feature type="chain" id="PRO_5018557128" description="MHC class I-like antigen recognition-like domain-containing protein" evidence="2">
    <location>
        <begin position="21"/>
        <end position="119"/>
    </location>
</feature>
<dbReference type="GO" id="GO:0006955">
    <property type="term" value="P:immune response"/>
    <property type="evidence" value="ECO:0007669"/>
    <property type="project" value="TreeGrafter"/>
</dbReference>
<reference evidence="4" key="2">
    <citation type="submission" date="2025-09" db="UniProtKB">
        <authorList>
            <consortium name="Ensembl"/>
        </authorList>
    </citation>
    <scope>IDENTIFICATION</scope>
</reference>
<dbReference type="InterPro" id="IPR011161">
    <property type="entry name" value="MHC_I-like_Ag-recog"/>
</dbReference>
<sequence>MKTLMILLLCHTSVFFLSSAHFLQRNGGCQWDENTGEVTGTAQFAYDGEGFLEFDLQKLTYRALKPEATIVQHQWNNNPGLIKVTEETLRRLCPQQLKLFLSHGKSSLQRKGKSELMNW</sequence>
<name>A0A3Q4H9S1_NEOBR</name>
<dbReference type="InterPro" id="IPR011162">
    <property type="entry name" value="MHC_I/II-like_Ag-recog"/>
</dbReference>
<dbReference type="GeneTree" id="ENSGT00940000179034"/>
<dbReference type="InterPro" id="IPR037055">
    <property type="entry name" value="MHC_I-like_Ag-recog_sf"/>
</dbReference>
<evidence type="ECO:0000259" key="3">
    <source>
        <dbReference type="Pfam" id="PF00129"/>
    </source>
</evidence>
<reference evidence="4" key="1">
    <citation type="submission" date="2025-08" db="UniProtKB">
        <authorList>
            <consortium name="Ensembl"/>
        </authorList>
    </citation>
    <scope>IDENTIFICATION</scope>
</reference>
<dbReference type="GO" id="GO:0005615">
    <property type="term" value="C:extracellular space"/>
    <property type="evidence" value="ECO:0007669"/>
    <property type="project" value="TreeGrafter"/>
</dbReference>
<dbReference type="InterPro" id="IPR050208">
    <property type="entry name" value="MHC_class-I_related"/>
</dbReference>
<dbReference type="Ensembl" id="ENSNBRT00000019067.1">
    <property type="protein sequence ID" value="ENSNBRP00000018576.1"/>
    <property type="gene ID" value="ENSNBRG00000014323.1"/>
</dbReference>
<dbReference type="PANTHER" id="PTHR16675">
    <property type="entry name" value="MHC CLASS I-RELATED"/>
    <property type="match status" value="1"/>
</dbReference>
<dbReference type="Gene3D" id="3.30.500.10">
    <property type="entry name" value="MHC class I-like antigen recognition-like"/>
    <property type="match status" value="1"/>
</dbReference>
<keyword evidence="5" id="KW-1185">Reference proteome</keyword>
<feature type="signal peptide" evidence="2">
    <location>
        <begin position="1"/>
        <end position="20"/>
    </location>
</feature>
<accession>A0A3Q4H9S1</accession>
<proteinExistence type="predicted"/>
<protein>
    <recommendedName>
        <fullName evidence="3">MHC class I-like antigen recognition-like domain-containing protein</fullName>
    </recommendedName>
</protein>
<dbReference type="PANTHER" id="PTHR16675:SF237">
    <property type="entry name" value="MHC CLASS I ANTIGEN TRANSCRIPT VARIANT 1-RELATED"/>
    <property type="match status" value="1"/>
</dbReference>
<dbReference type="OMA" id="HERANTE"/>
<keyword evidence="1" id="KW-0325">Glycoprotein</keyword>
<evidence type="ECO:0000313" key="5">
    <source>
        <dbReference type="Proteomes" id="UP000261580"/>
    </source>
</evidence>
<feature type="domain" description="MHC class I-like antigen recognition-like" evidence="3">
    <location>
        <begin position="19"/>
        <end position="108"/>
    </location>
</feature>
<organism evidence="4 5">
    <name type="scientific">Neolamprologus brichardi</name>
    <name type="common">Fairy cichlid</name>
    <name type="synonym">Lamprologus brichardi</name>
    <dbReference type="NCBI Taxonomy" id="32507"/>
    <lineage>
        <taxon>Eukaryota</taxon>
        <taxon>Metazoa</taxon>
        <taxon>Chordata</taxon>
        <taxon>Craniata</taxon>
        <taxon>Vertebrata</taxon>
        <taxon>Euteleostomi</taxon>
        <taxon>Actinopterygii</taxon>
        <taxon>Neopterygii</taxon>
        <taxon>Teleostei</taxon>
        <taxon>Neoteleostei</taxon>
        <taxon>Acanthomorphata</taxon>
        <taxon>Ovalentaria</taxon>
        <taxon>Cichlomorphae</taxon>
        <taxon>Cichliformes</taxon>
        <taxon>Cichlidae</taxon>
        <taxon>African cichlids</taxon>
        <taxon>Pseudocrenilabrinae</taxon>
        <taxon>Lamprologini</taxon>
        <taxon>Neolamprologus</taxon>
    </lineage>
</organism>
<dbReference type="AlphaFoldDB" id="A0A3Q4H9S1"/>
<dbReference type="Pfam" id="PF00129">
    <property type="entry name" value="MHC_I"/>
    <property type="match status" value="1"/>
</dbReference>
<evidence type="ECO:0000256" key="2">
    <source>
        <dbReference type="SAM" id="SignalP"/>
    </source>
</evidence>